<gene>
    <name evidence="1" type="ORF">FLJC2902T_22710</name>
</gene>
<protein>
    <recommendedName>
        <fullName evidence="3">DNA replication protein</fullName>
    </recommendedName>
</protein>
<reference evidence="1 2" key="1">
    <citation type="submission" date="2013-08" db="EMBL/GenBank/DDBJ databases">
        <title>Flavobacterium limnosediminis JC2902 genome sequencing.</title>
        <authorList>
            <person name="Lee K."/>
            <person name="Yi H."/>
            <person name="Park S."/>
            <person name="Chun J."/>
        </authorList>
    </citation>
    <scope>NUCLEOTIDE SEQUENCE [LARGE SCALE GENOMIC DNA]</scope>
    <source>
        <strain evidence="1 2">JC2902</strain>
    </source>
</reference>
<dbReference type="InterPro" id="IPR027417">
    <property type="entry name" value="P-loop_NTPase"/>
</dbReference>
<dbReference type="OrthoDB" id="835620at2"/>
<dbReference type="AlphaFoldDB" id="V6SK52"/>
<accession>V6SK52</accession>
<dbReference type="Gene3D" id="3.40.50.300">
    <property type="entry name" value="P-loop containing nucleotide triphosphate hydrolases"/>
    <property type="match status" value="1"/>
</dbReference>
<dbReference type="EMBL" id="AVGG01000016">
    <property type="protein sequence ID" value="ESU27093.1"/>
    <property type="molecule type" value="Genomic_DNA"/>
</dbReference>
<dbReference type="STRING" id="1341181.FLJC2902T_22710"/>
<dbReference type="eggNOG" id="ENOG50331NM">
    <property type="taxonomic scope" value="Bacteria"/>
</dbReference>
<evidence type="ECO:0008006" key="3">
    <source>
        <dbReference type="Google" id="ProtNLM"/>
    </source>
</evidence>
<evidence type="ECO:0000313" key="1">
    <source>
        <dbReference type="EMBL" id="ESU27093.1"/>
    </source>
</evidence>
<comment type="caution">
    <text evidence="1">The sequence shown here is derived from an EMBL/GenBank/DDBJ whole genome shotgun (WGS) entry which is preliminary data.</text>
</comment>
<keyword evidence="2" id="KW-1185">Reference proteome</keyword>
<sequence>MDLNLNKILQTSIENRLYKPIIKPLLPKDLKANTIYNYFKKYYSEINGKAFIETNETIAFVYTLIYYFKNETNFHLSPLLYNVPNTYISLDKGLIIIGGYGTGKSSCLLTFQYMLNTIFKSTVTLKFEKAIDVVHEYENLPQEEIELFYEKYCNGFRVIDDLKSEKEASRYGKTDIYKEILFKRCDNPIINSIITSNYSEENPNNMEAAIENFYRYGGRVLDRIYGKFNFIELNGKSFRN</sequence>
<dbReference type="PATRIC" id="fig|1341181.4.peg.2233"/>
<name>V6SK52_9FLAO</name>
<proteinExistence type="predicted"/>
<organism evidence="1 2">
    <name type="scientific">Flavobacterium limnosediminis JC2902</name>
    <dbReference type="NCBI Taxonomy" id="1341181"/>
    <lineage>
        <taxon>Bacteria</taxon>
        <taxon>Pseudomonadati</taxon>
        <taxon>Bacteroidota</taxon>
        <taxon>Flavobacteriia</taxon>
        <taxon>Flavobacteriales</taxon>
        <taxon>Flavobacteriaceae</taxon>
        <taxon>Flavobacterium</taxon>
    </lineage>
</organism>
<dbReference type="RefSeq" id="WP_023579847.1">
    <property type="nucleotide sequence ID" value="NZ_AVGG01000016.1"/>
</dbReference>
<dbReference type="Proteomes" id="UP000018004">
    <property type="component" value="Unassembled WGS sequence"/>
</dbReference>
<evidence type="ECO:0000313" key="2">
    <source>
        <dbReference type="Proteomes" id="UP000018004"/>
    </source>
</evidence>